<evidence type="ECO:0000313" key="2">
    <source>
        <dbReference type="Proteomes" id="UP000001933"/>
    </source>
</evidence>
<dbReference type="Proteomes" id="UP000001933">
    <property type="component" value="Chromosome"/>
</dbReference>
<name>Q2LQR5_SYNAS</name>
<keyword evidence="2" id="KW-1185">Reference proteome</keyword>
<organism evidence="1 2">
    <name type="scientific">Syntrophus aciditrophicus (strain SB)</name>
    <dbReference type="NCBI Taxonomy" id="56780"/>
    <lineage>
        <taxon>Bacteria</taxon>
        <taxon>Pseudomonadati</taxon>
        <taxon>Thermodesulfobacteriota</taxon>
        <taxon>Syntrophia</taxon>
        <taxon>Syntrophales</taxon>
        <taxon>Syntrophaceae</taxon>
        <taxon>Syntrophus</taxon>
    </lineage>
</organism>
<evidence type="ECO:0000313" key="1">
    <source>
        <dbReference type="EMBL" id="ABC76421.1"/>
    </source>
</evidence>
<sequence length="181" mass="19920">MVVAMPRRSKILDLPPDVKAELDRRLITGGFCDYEGLSAWLQEQGYDISRSGVHRYGQGFEGRLASIRIATEQARAVSEAVGDSEGHMNNALITLVQEKAFDVLVNLQTEDPQAFAKIFPKLGVMVAKLSKASVDQKKWMAESRRKALEDAADAAEKTAKQEGVSPATIEKIRRDVLMMAG</sequence>
<dbReference type="InterPro" id="IPR021874">
    <property type="entry name" value="Phage_Mu_Gp27"/>
</dbReference>
<dbReference type="STRING" id="56780.SYN_02305"/>
<dbReference type="Pfam" id="PF11985">
    <property type="entry name" value="Phage_Mu_Gp27"/>
    <property type="match status" value="1"/>
</dbReference>
<reference evidence="1 2" key="1">
    <citation type="journal article" date="2007" name="Proc. Natl. Acad. Sci. U.S.A.">
        <title>The genome of Syntrophus aciditrophicus: life at the thermodynamic limit of microbial growth.</title>
        <authorList>
            <person name="McInerney M.J."/>
            <person name="Rohlin L."/>
            <person name="Mouttaki H."/>
            <person name="Kim U."/>
            <person name="Krupp R.S."/>
            <person name="Rios-Hernandez L."/>
            <person name="Sieber J."/>
            <person name="Struchtemeyer C.G."/>
            <person name="Bhattacharyya A."/>
            <person name="Campbell J.W."/>
            <person name="Gunsalus R.P."/>
        </authorList>
    </citation>
    <scope>NUCLEOTIDE SEQUENCE [LARGE SCALE GENOMIC DNA]</scope>
    <source>
        <strain evidence="1 2">SB</strain>
    </source>
</reference>
<dbReference type="AlphaFoldDB" id="Q2LQR5"/>
<dbReference type="HOGENOM" id="CLU_125374_0_0_7"/>
<gene>
    <name evidence="1" type="ORF">SYN_02305</name>
</gene>
<accession>Q2LQR5</accession>
<protein>
    <submittedName>
        <fullName evidence="1">Mu-like prophage Flumu protein gp27</fullName>
    </submittedName>
</protein>
<dbReference type="KEGG" id="sat:SYN_02305"/>
<proteinExistence type="predicted"/>
<dbReference type="EMBL" id="CP000252">
    <property type="protein sequence ID" value="ABC76421.1"/>
    <property type="molecule type" value="Genomic_DNA"/>
</dbReference>
<dbReference type="eggNOG" id="ENOG502Z8Y4">
    <property type="taxonomic scope" value="Bacteria"/>
</dbReference>
<dbReference type="InParanoid" id="Q2LQR5"/>